<gene>
    <name evidence="2" type="ordered locus">Tery_4835</name>
</gene>
<dbReference type="InterPro" id="IPR012337">
    <property type="entry name" value="RNaseH-like_sf"/>
</dbReference>
<proteinExistence type="predicted"/>
<dbReference type="EMBL" id="CP000393">
    <property type="protein sequence ID" value="ABG53777.1"/>
    <property type="molecule type" value="Genomic_DNA"/>
</dbReference>
<accession>Q10VE7</accession>
<dbReference type="AlphaFoldDB" id="Q10VE7"/>
<dbReference type="HOGENOM" id="CLU_1659961_0_0_3"/>
<dbReference type="KEGG" id="ter:Tery_4835"/>
<dbReference type="OrthoDB" id="468082at2"/>
<name>Q10VE7_TRIEI</name>
<sequence>MMAADREFHSIFLSHWLKKYQKQDLYFVFRQKKTTIIKRGKKYCKVSELKVNFGETKLLLNHIFPKILKVGTYNLLNYKKQKYRQKSVVDKWYILSNLSSPKKIKKIYIQRMGIEAMFKYYKTGSYNLESAKANKMRLSNLILLIAISYTISSFQVQKN</sequence>
<evidence type="ECO:0000259" key="1">
    <source>
        <dbReference type="Pfam" id="PF01609"/>
    </source>
</evidence>
<dbReference type="GO" id="GO:0006313">
    <property type="term" value="P:DNA transposition"/>
    <property type="evidence" value="ECO:0007669"/>
    <property type="project" value="InterPro"/>
</dbReference>
<dbReference type="eggNOG" id="COG3385">
    <property type="taxonomic scope" value="Bacteria"/>
</dbReference>
<reference evidence="2" key="1">
    <citation type="submission" date="2006-06" db="EMBL/GenBank/DDBJ databases">
        <title>Complete sequence of Trichodesmium erythraeum IMS101.</title>
        <authorList>
            <consortium name="US DOE Joint Genome Institute"/>
            <person name="Copeland A."/>
            <person name="Lucas S."/>
            <person name="Lapidus A."/>
            <person name="Barry K."/>
            <person name="Detter J.C."/>
            <person name="Glavina del Rio T."/>
            <person name="Hammon N."/>
            <person name="Israni S."/>
            <person name="Dalin E."/>
            <person name="Tice H."/>
            <person name="Pitluck S."/>
            <person name="Kiss H."/>
            <person name="Munk A.C."/>
            <person name="Brettin T."/>
            <person name="Bruce D."/>
            <person name="Han C."/>
            <person name="Tapia R."/>
            <person name="Gilna P."/>
            <person name="Schmutz J."/>
            <person name="Larimer F."/>
            <person name="Land M."/>
            <person name="Hauser L."/>
            <person name="Kyrpides N."/>
            <person name="Kim E."/>
            <person name="Richardson P."/>
        </authorList>
    </citation>
    <scope>NUCLEOTIDE SEQUENCE [LARGE SCALE GENOMIC DNA]</scope>
    <source>
        <strain evidence="2">IMS101</strain>
    </source>
</reference>
<dbReference type="Pfam" id="PF01609">
    <property type="entry name" value="DDE_Tnp_1"/>
    <property type="match status" value="1"/>
</dbReference>
<dbReference type="InterPro" id="IPR002559">
    <property type="entry name" value="Transposase_11"/>
</dbReference>
<dbReference type="SUPFAM" id="SSF53098">
    <property type="entry name" value="Ribonuclease H-like"/>
    <property type="match status" value="1"/>
</dbReference>
<evidence type="ECO:0000313" key="2">
    <source>
        <dbReference type="EMBL" id="ABG53777.1"/>
    </source>
</evidence>
<feature type="domain" description="Transposase IS4-like" evidence="1">
    <location>
        <begin position="4"/>
        <end position="150"/>
    </location>
</feature>
<protein>
    <recommendedName>
        <fullName evidence="1">Transposase IS4-like domain-containing protein</fullName>
    </recommendedName>
</protein>
<dbReference type="GO" id="GO:0003677">
    <property type="term" value="F:DNA binding"/>
    <property type="evidence" value="ECO:0007669"/>
    <property type="project" value="InterPro"/>
</dbReference>
<dbReference type="GO" id="GO:0004803">
    <property type="term" value="F:transposase activity"/>
    <property type="evidence" value="ECO:0007669"/>
    <property type="project" value="InterPro"/>
</dbReference>
<organism evidence="2">
    <name type="scientific">Trichodesmium erythraeum (strain IMS101)</name>
    <dbReference type="NCBI Taxonomy" id="203124"/>
    <lineage>
        <taxon>Bacteria</taxon>
        <taxon>Bacillati</taxon>
        <taxon>Cyanobacteriota</taxon>
        <taxon>Cyanophyceae</taxon>
        <taxon>Oscillatoriophycideae</taxon>
        <taxon>Oscillatoriales</taxon>
        <taxon>Microcoleaceae</taxon>
        <taxon>Trichodesmium</taxon>
    </lineage>
</organism>